<protein>
    <recommendedName>
        <fullName evidence="2">CSC1/OSCA1-like 7TM region domain-containing protein</fullName>
    </recommendedName>
</protein>
<dbReference type="Proteomes" id="UP000053555">
    <property type="component" value="Unassembled WGS sequence"/>
</dbReference>
<reference evidence="3" key="1">
    <citation type="submission" date="2014-07" db="EMBL/GenBank/DDBJ databases">
        <title>Identification of a novel salt tolerance gene in wild soybean by whole-genome sequencing.</title>
        <authorList>
            <person name="Lam H.-M."/>
            <person name="Qi X."/>
            <person name="Li M.-W."/>
            <person name="Liu X."/>
            <person name="Xie M."/>
            <person name="Ni M."/>
            <person name="Xu X."/>
        </authorList>
    </citation>
    <scope>NUCLEOTIDE SEQUENCE [LARGE SCALE GENOMIC DNA]</scope>
    <source>
        <tissue evidence="3">Root</tissue>
    </source>
</reference>
<feature type="transmembrane region" description="Helical" evidence="1">
    <location>
        <begin position="24"/>
        <end position="50"/>
    </location>
</feature>
<dbReference type="GO" id="GO:0005227">
    <property type="term" value="F:calcium-activated cation channel activity"/>
    <property type="evidence" value="ECO:0007669"/>
    <property type="project" value="InterPro"/>
</dbReference>
<keyword evidence="1" id="KW-1133">Transmembrane helix</keyword>
<proteinExistence type="predicted"/>
<accession>A0A0B2QX85</accession>
<dbReference type="GO" id="GO:0005886">
    <property type="term" value="C:plasma membrane"/>
    <property type="evidence" value="ECO:0007669"/>
    <property type="project" value="TreeGrafter"/>
</dbReference>
<name>A0A0B2QX85_GLYSO</name>
<dbReference type="PANTHER" id="PTHR13018:SF104">
    <property type="entry name" value="ERD (EARLY-RESPONSIVE TO DEHYDRATION STRESS) FAMILY PROTEIN"/>
    <property type="match status" value="1"/>
</dbReference>
<dbReference type="PANTHER" id="PTHR13018">
    <property type="entry name" value="PROBABLE MEMBRANE PROTEIN DUF221-RELATED"/>
    <property type="match status" value="1"/>
</dbReference>
<organism evidence="3">
    <name type="scientific">Glycine soja</name>
    <name type="common">Wild soybean</name>
    <dbReference type="NCBI Taxonomy" id="3848"/>
    <lineage>
        <taxon>Eukaryota</taxon>
        <taxon>Viridiplantae</taxon>
        <taxon>Streptophyta</taxon>
        <taxon>Embryophyta</taxon>
        <taxon>Tracheophyta</taxon>
        <taxon>Spermatophyta</taxon>
        <taxon>Magnoliopsida</taxon>
        <taxon>eudicotyledons</taxon>
        <taxon>Gunneridae</taxon>
        <taxon>Pentapetalae</taxon>
        <taxon>rosids</taxon>
        <taxon>fabids</taxon>
        <taxon>Fabales</taxon>
        <taxon>Fabaceae</taxon>
        <taxon>Papilionoideae</taxon>
        <taxon>50 kb inversion clade</taxon>
        <taxon>NPAAA clade</taxon>
        <taxon>indigoferoid/millettioid clade</taxon>
        <taxon>Phaseoleae</taxon>
        <taxon>Glycine</taxon>
        <taxon>Glycine subgen. Soja</taxon>
    </lineage>
</organism>
<evidence type="ECO:0000256" key="1">
    <source>
        <dbReference type="SAM" id="Phobius"/>
    </source>
</evidence>
<dbReference type="InterPro" id="IPR045122">
    <property type="entry name" value="Csc1-like"/>
</dbReference>
<keyword evidence="1" id="KW-0812">Transmembrane</keyword>
<dbReference type="EMBL" id="KN655231">
    <property type="protein sequence ID" value="KHN24659.1"/>
    <property type="molecule type" value="Genomic_DNA"/>
</dbReference>
<gene>
    <name evidence="3" type="ORF">glysoja_038383</name>
</gene>
<dbReference type="Pfam" id="PF02714">
    <property type="entry name" value="RSN1_7TM"/>
    <property type="match status" value="1"/>
</dbReference>
<sequence>MEFLSSIQGYISHSDIEMSASRKVLWFTVWHVFFATVLSGSILSMLNAVLDPKSIPGKLAVAVPAQVRKCSSPL</sequence>
<dbReference type="AlphaFoldDB" id="A0A0B2QX85"/>
<keyword evidence="1" id="KW-0472">Membrane</keyword>
<dbReference type="InterPro" id="IPR003864">
    <property type="entry name" value="CSC1/OSCA1-like_7TM"/>
</dbReference>
<feature type="domain" description="CSC1/OSCA1-like 7TM region" evidence="2">
    <location>
        <begin position="1"/>
        <end position="66"/>
    </location>
</feature>
<evidence type="ECO:0000313" key="3">
    <source>
        <dbReference type="EMBL" id="KHN24659.1"/>
    </source>
</evidence>
<evidence type="ECO:0000259" key="2">
    <source>
        <dbReference type="Pfam" id="PF02714"/>
    </source>
</evidence>